<dbReference type="EMBL" id="DAAHCA010000010">
    <property type="protein sequence ID" value="HAB5502621.1"/>
    <property type="molecule type" value="Genomic_DNA"/>
</dbReference>
<dbReference type="Gene3D" id="3.40.50.300">
    <property type="entry name" value="P-loop containing nucleotide triphosphate hydrolases"/>
    <property type="match status" value="2"/>
</dbReference>
<reference evidence="2" key="1">
    <citation type="journal article" date="2018" name="Genome Biol.">
        <title>SKESA: strategic k-mer extension for scrupulous assemblies.</title>
        <authorList>
            <person name="Souvorov A."/>
            <person name="Agarwala R."/>
            <person name="Lipman D.J."/>
        </authorList>
    </citation>
    <scope>NUCLEOTIDE SEQUENCE</scope>
    <source>
        <strain evidence="2">Salmonella enterica</strain>
    </source>
</reference>
<sequence>MIFNIANEVVKTESPLVSLLGNHEESFVGYVYGMKFDEVFVLTNDAFKHKVNGIPHNSFLVAAAFNPEKFTSSQLIDQEVILLRVLEPVNLPQDNDYLRTRIEHHQRRTAQEKYPGDANDGFDPITAVELQAGGLKCSVLGTFYIDENENLRLGSDIENFMTLSRLRAYKPCGSALDKIVNHVNPEVANKAREEASKAGFKSIPSPIHIGSIRYTSTDRMHRSSSEPKVPVFIQPTDFLARRTAVLGMTRTGKSNTIKTTVSAVALAAQKDHISIGQLIFDINGEYANANHQDDGSSIADVFPTDTIRYRAIHTDGFKDLRTNFYLDCNQALNLIQSLFKADNSPFTGQDLDAFMSSTLEKPDPKERSEYTRWERHQAVFQCILYRAQYPEPLSFQVKVPIGKNLITNLSKFANSKETPIELNIPTSEYVSLPEACKWFEQIRIINLSIKEEQREEKKTEIGIESSTKGNSWIDPTLEALLNILARETSRKQSFGGWRAIQKYKPYHSNRRTIDVTNEVIEHLDSGKIVILDLSVGPVEIRSVLSERIARQLFELQMSKLHEGKQPKNIVLYVEEAHNLIGKKADLTNTWPRIAKEGAKARIAFVYATQEPSSVHPNILANTENWFVTHLNNDDELKTLGKFYDFSDFVNSLKAAQDVGFARIKTLSSPFVIPTQINRFSPVLIKEIISEIRNGE</sequence>
<dbReference type="AlphaFoldDB" id="A0A3U6WMW8"/>
<evidence type="ECO:0000313" key="3">
    <source>
        <dbReference type="EMBL" id="HAB5502621.1"/>
    </source>
</evidence>
<protein>
    <submittedName>
        <fullName evidence="2">DUF87 domain-containing protein</fullName>
    </submittedName>
</protein>
<feature type="domain" description="Helicase HerA central" evidence="1">
    <location>
        <begin position="226"/>
        <end position="366"/>
    </location>
</feature>
<comment type="caution">
    <text evidence="2">The sequence shown here is derived from an EMBL/GenBank/DDBJ whole genome shotgun (WGS) entry which is preliminary data.</text>
</comment>
<accession>A0A3U6WMW8</accession>
<gene>
    <name evidence="3" type="ORF">GBW64_16460</name>
    <name evidence="2" type="ORF">GBZ60_16475</name>
</gene>
<dbReference type="SUPFAM" id="SSF52540">
    <property type="entry name" value="P-loop containing nucleoside triphosphate hydrolases"/>
    <property type="match status" value="1"/>
</dbReference>
<dbReference type="PANTHER" id="PTHR42957:SF1">
    <property type="entry name" value="HELICASE MJ1565-RELATED"/>
    <property type="match status" value="1"/>
</dbReference>
<reference evidence="2" key="2">
    <citation type="submission" date="2019-10" db="EMBL/GenBank/DDBJ databases">
        <authorList>
            <consortium name="NCBI Pathogen Detection Project"/>
        </authorList>
    </citation>
    <scope>NUCLEOTIDE SEQUENCE</scope>
    <source>
        <strain evidence="2">Salmonella enterica</strain>
    </source>
</reference>
<dbReference type="PANTHER" id="PTHR42957">
    <property type="entry name" value="HELICASE MJ1565-RELATED"/>
    <property type="match status" value="1"/>
</dbReference>
<evidence type="ECO:0000259" key="1">
    <source>
        <dbReference type="Pfam" id="PF01935"/>
    </source>
</evidence>
<name>A0A3U6WMW8_SALET</name>
<dbReference type="Pfam" id="PF01935">
    <property type="entry name" value="DUF87"/>
    <property type="match status" value="1"/>
</dbReference>
<dbReference type="InterPro" id="IPR027417">
    <property type="entry name" value="P-loop_NTPase"/>
</dbReference>
<organism evidence="2">
    <name type="scientific">Salmonella enterica I</name>
    <dbReference type="NCBI Taxonomy" id="59201"/>
    <lineage>
        <taxon>Bacteria</taxon>
        <taxon>Pseudomonadati</taxon>
        <taxon>Pseudomonadota</taxon>
        <taxon>Gammaproteobacteria</taxon>
        <taxon>Enterobacterales</taxon>
        <taxon>Enterobacteriaceae</taxon>
        <taxon>Salmonella</taxon>
    </lineage>
</organism>
<dbReference type="EMBL" id="DAAGUQ010000011">
    <property type="protein sequence ID" value="HAB4635225.1"/>
    <property type="molecule type" value="Genomic_DNA"/>
</dbReference>
<dbReference type="InterPro" id="IPR008571">
    <property type="entry name" value="HerA-like"/>
</dbReference>
<dbReference type="InterPro" id="IPR002789">
    <property type="entry name" value="HerA_central"/>
</dbReference>
<dbReference type="RefSeq" id="WP_064001137.1">
    <property type="nucleotide sequence ID" value="NZ_JBHEYK010000015.1"/>
</dbReference>
<proteinExistence type="predicted"/>
<evidence type="ECO:0000313" key="2">
    <source>
        <dbReference type="EMBL" id="HAB4635225.1"/>
    </source>
</evidence>